<dbReference type="RefSeq" id="WP_307487492.1">
    <property type="nucleotide sequence ID" value="NZ_JAUSUF010000012.1"/>
</dbReference>
<dbReference type="PROSITE" id="PS50977">
    <property type="entry name" value="HTH_TETR_2"/>
    <property type="match status" value="1"/>
</dbReference>
<organism evidence="4 5">
    <name type="scientific">Eubacterium multiforme</name>
    <dbReference type="NCBI Taxonomy" id="83339"/>
    <lineage>
        <taxon>Bacteria</taxon>
        <taxon>Bacillati</taxon>
        <taxon>Bacillota</taxon>
        <taxon>Clostridia</taxon>
        <taxon>Eubacteriales</taxon>
        <taxon>Eubacteriaceae</taxon>
        <taxon>Eubacterium</taxon>
    </lineage>
</organism>
<evidence type="ECO:0000313" key="4">
    <source>
        <dbReference type="EMBL" id="MDQ0150739.1"/>
    </source>
</evidence>
<evidence type="ECO:0000259" key="3">
    <source>
        <dbReference type="PROSITE" id="PS50977"/>
    </source>
</evidence>
<dbReference type="SUPFAM" id="SSF46689">
    <property type="entry name" value="Homeodomain-like"/>
    <property type="match status" value="1"/>
</dbReference>
<dbReference type="InterPro" id="IPR001647">
    <property type="entry name" value="HTH_TetR"/>
</dbReference>
<accession>A0ABT9UWP3</accession>
<keyword evidence="5" id="KW-1185">Reference proteome</keyword>
<evidence type="ECO:0000256" key="2">
    <source>
        <dbReference type="PROSITE-ProRule" id="PRU00335"/>
    </source>
</evidence>
<dbReference type="EMBL" id="JAUSUF010000012">
    <property type="protein sequence ID" value="MDQ0150739.1"/>
    <property type="molecule type" value="Genomic_DNA"/>
</dbReference>
<evidence type="ECO:0000313" key="5">
    <source>
        <dbReference type="Proteomes" id="UP001228504"/>
    </source>
</evidence>
<dbReference type="PRINTS" id="PR00455">
    <property type="entry name" value="HTHTETR"/>
</dbReference>
<dbReference type="Gene3D" id="1.10.357.10">
    <property type="entry name" value="Tetracycline Repressor, domain 2"/>
    <property type="match status" value="1"/>
</dbReference>
<dbReference type="Proteomes" id="UP001228504">
    <property type="component" value="Unassembled WGS sequence"/>
</dbReference>
<protein>
    <submittedName>
        <fullName evidence="4">AcrR family transcriptional regulator</fullName>
    </submittedName>
</protein>
<sequence>MHFVEISTKEKIIEVGKLEFFEKGYEKASLRNICCKAKVTTGALYFSFKSKADLFDSIVFLGLL</sequence>
<gene>
    <name evidence="4" type="ORF">J2S18_002709</name>
</gene>
<reference evidence="4 5" key="1">
    <citation type="submission" date="2023-07" db="EMBL/GenBank/DDBJ databases">
        <title>Genomic Encyclopedia of Type Strains, Phase IV (KMG-IV): sequencing the most valuable type-strain genomes for metagenomic binning, comparative biology and taxonomic classification.</title>
        <authorList>
            <person name="Goeker M."/>
        </authorList>
    </citation>
    <scope>NUCLEOTIDE SEQUENCE [LARGE SCALE GENOMIC DNA]</scope>
    <source>
        <strain evidence="4 5">DSM 20694</strain>
    </source>
</reference>
<dbReference type="InterPro" id="IPR050624">
    <property type="entry name" value="HTH-type_Tx_Regulator"/>
</dbReference>
<feature type="DNA-binding region" description="H-T-H motif" evidence="2">
    <location>
        <begin position="29"/>
        <end position="48"/>
    </location>
</feature>
<dbReference type="PANTHER" id="PTHR43479:SF11">
    <property type="entry name" value="ACREF_ENVCD OPERON REPRESSOR-RELATED"/>
    <property type="match status" value="1"/>
</dbReference>
<comment type="caution">
    <text evidence="4">The sequence shown here is derived from an EMBL/GenBank/DDBJ whole genome shotgun (WGS) entry which is preliminary data.</text>
</comment>
<dbReference type="PANTHER" id="PTHR43479">
    <property type="entry name" value="ACREF/ENVCD OPERON REPRESSOR-RELATED"/>
    <property type="match status" value="1"/>
</dbReference>
<evidence type="ECO:0000256" key="1">
    <source>
        <dbReference type="ARBA" id="ARBA00023125"/>
    </source>
</evidence>
<feature type="domain" description="HTH tetR-type" evidence="3">
    <location>
        <begin position="6"/>
        <end position="64"/>
    </location>
</feature>
<dbReference type="InterPro" id="IPR009057">
    <property type="entry name" value="Homeodomain-like_sf"/>
</dbReference>
<proteinExistence type="predicted"/>
<keyword evidence="1 2" id="KW-0238">DNA-binding</keyword>
<name>A0ABT9UWP3_9FIRM</name>
<dbReference type="Pfam" id="PF00440">
    <property type="entry name" value="TetR_N"/>
    <property type="match status" value="1"/>
</dbReference>